<reference evidence="2" key="1">
    <citation type="journal article" date="2020" name="Genome Biol.">
        <title>Gamete binning: chromosome-level and haplotype-resolved genome assembly enabled by high-throughput single-cell sequencing of gamete genomes.</title>
        <authorList>
            <person name="Campoy J.A."/>
            <person name="Sun H."/>
            <person name="Goel M."/>
            <person name="Jiao W.-B."/>
            <person name="Folz-Donahue K."/>
            <person name="Wang N."/>
            <person name="Rubio M."/>
            <person name="Liu C."/>
            <person name="Kukat C."/>
            <person name="Ruiz D."/>
            <person name="Huettel B."/>
            <person name="Schneeberger K."/>
        </authorList>
    </citation>
    <scope>NUCLEOTIDE SEQUENCE [LARGE SCALE GENOMIC DNA]</scope>
    <source>
        <strain evidence="2">cv. Rojo Pasion</strain>
    </source>
</reference>
<dbReference type="AlphaFoldDB" id="A0A6J5WVY2"/>
<keyword evidence="2" id="KW-1185">Reference proteome</keyword>
<evidence type="ECO:0000313" key="1">
    <source>
        <dbReference type="EMBL" id="CAB4303852.1"/>
    </source>
</evidence>
<organism evidence="1 2">
    <name type="scientific">Prunus armeniaca</name>
    <name type="common">Apricot</name>
    <name type="synonym">Armeniaca vulgaris</name>
    <dbReference type="NCBI Taxonomy" id="36596"/>
    <lineage>
        <taxon>Eukaryota</taxon>
        <taxon>Viridiplantae</taxon>
        <taxon>Streptophyta</taxon>
        <taxon>Embryophyta</taxon>
        <taxon>Tracheophyta</taxon>
        <taxon>Spermatophyta</taxon>
        <taxon>Magnoliopsida</taxon>
        <taxon>eudicotyledons</taxon>
        <taxon>Gunneridae</taxon>
        <taxon>Pentapetalae</taxon>
        <taxon>rosids</taxon>
        <taxon>fabids</taxon>
        <taxon>Rosales</taxon>
        <taxon>Rosaceae</taxon>
        <taxon>Amygdaloideae</taxon>
        <taxon>Amygdaleae</taxon>
        <taxon>Prunus</taxon>
    </lineage>
</organism>
<dbReference type="Proteomes" id="UP000507245">
    <property type="component" value="Unassembled WGS sequence"/>
</dbReference>
<accession>A0A6J5WVY2</accession>
<sequence>METLELLAIDSSLQAINNPELKEILAISLLLAQILELIAALLLLQSSAKPQYKFVDFFKANKVSKKRSWLLASAVGYWFSFLPC</sequence>
<name>A0A6J5WVY2_PRUAR</name>
<dbReference type="EMBL" id="CAEKKB010000003">
    <property type="protein sequence ID" value="CAB4303852.1"/>
    <property type="molecule type" value="Genomic_DNA"/>
</dbReference>
<gene>
    <name evidence="1" type="ORF">ORAREDHAP_LOCUS20700</name>
</gene>
<proteinExistence type="predicted"/>
<evidence type="ECO:0000313" key="2">
    <source>
        <dbReference type="Proteomes" id="UP000507245"/>
    </source>
</evidence>
<protein>
    <submittedName>
        <fullName evidence="1">Uncharacterized protein</fullName>
    </submittedName>
</protein>